<name>A0A133PYU2_9BACT</name>
<evidence type="ECO:0000256" key="2">
    <source>
        <dbReference type="ARBA" id="ARBA00006175"/>
    </source>
</evidence>
<dbReference type="GO" id="GO:0015250">
    <property type="term" value="F:water channel activity"/>
    <property type="evidence" value="ECO:0007669"/>
    <property type="project" value="TreeGrafter"/>
</dbReference>
<feature type="transmembrane region" description="Helical" evidence="9">
    <location>
        <begin position="129"/>
        <end position="152"/>
    </location>
</feature>
<evidence type="ECO:0000256" key="5">
    <source>
        <dbReference type="ARBA" id="ARBA00022692"/>
    </source>
</evidence>
<dbReference type="InterPro" id="IPR034294">
    <property type="entry name" value="Aquaporin_transptr"/>
</dbReference>
<reference evidence="11" key="1">
    <citation type="submission" date="2016-01" db="EMBL/GenBank/DDBJ databases">
        <authorList>
            <person name="Mitreva M."/>
            <person name="Pepin K.H."/>
            <person name="Mihindukulasuriya K.A."/>
            <person name="Fulton R."/>
            <person name="Fronick C."/>
            <person name="O'Laughlin M."/>
            <person name="Miner T."/>
            <person name="Herter B."/>
            <person name="Rosa B.A."/>
            <person name="Cordes M."/>
            <person name="Tomlinson C."/>
            <person name="Wollam A."/>
            <person name="Palsikar V.B."/>
            <person name="Mardis E.R."/>
            <person name="Wilson R.K."/>
        </authorList>
    </citation>
    <scope>NUCLEOTIDE SEQUENCE [LARGE SCALE GENOMIC DNA]</scope>
    <source>
        <strain evidence="11">MJR7716</strain>
    </source>
</reference>
<keyword evidence="7 9" id="KW-0472">Membrane</keyword>
<evidence type="ECO:0000256" key="9">
    <source>
        <dbReference type="SAM" id="Phobius"/>
    </source>
</evidence>
<evidence type="ECO:0000256" key="4">
    <source>
        <dbReference type="ARBA" id="ARBA00022475"/>
    </source>
</evidence>
<accession>A0A133PYU2</accession>
<evidence type="ECO:0000313" key="10">
    <source>
        <dbReference type="EMBL" id="KXA35404.1"/>
    </source>
</evidence>
<sequence length="243" mass="24897">MKKYLAEMVGTLVLVLMGCGASVSLNCSSNCADVVNAGTVLGTGIAFGLSFVAMAYTIGGISGCHINPAITLGFFLSGRMDAKDCVMYMIFQVVGGLLGAAILYSLVMSTGVEFAEAGVGLGSNNLQEGISSTGGLLAEIVFTCIFVLVVLGVTSKTNGATNNFAGLAIGLSLILVHLVCIRYTGTSVNPARSIGPAIFAQLAGGPATALSNLWIFIIGPFVGGALASVIWRIIEPANQEDQF</sequence>
<dbReference type="GO" id="GO:0005886">
    <property type="term" value="C:plasma membrane"/>
    <property type="evidence" value="ECO:0007669"/>
    <property type="project" value="UniProtKB-SubCell"/>
</dbReference>
<keyword evidence="11" id="KW-1185">Reference proteome</keyword>
<dbReference type="NCBIfam" id="TIGR00861">
    <property type="entry name" value="MIP"/>
    <property type="match status" value="1"/>
</dbReference>
<dbReference type="PRINTS" id="PR00783">
    <property type="entry name" value="MINTRINSICP"/>
</dbReference>
<feature type="transmembrane region" description="Helical" evidence="9">
    <location>
        <begin position="164"/>
        <end position="184"/>
    </location>
</feature>
<proteinExistence type="inferred from homology"/>
<feature type="transmembrane region" description="Helical" evidence="9">
    <location>
        <begin position="85"/>
        <end position="109"/>
    </location>
</feature>
<dbReference type="SUPFAM" id="SSF81338">
    <property type="entry name" value="Aquaporin-like"/>
    <property type="match status" value="1"/>
</dbReference>
<protein>
    <submittedName>
        <fullName evidence="10">Channel protein, MIP family</fullName>
    </submittedName>
</protein>
<keyword evidence="4" id="KW-1003">Cell membrane</keyword>
<dbReference type="PROSITE" id="PS51257">
    <property type="entry name" value="PROKAR_LIPOPROTEIN"/>
    <property type="match status" value="1"/>
</dbReference>
<dbReference type="Proteomes" id="UP000070533">
    <property type="component" value="Unassembled WGS sequence"/>
</dbReference>
<keyword evidence="3 8" id="KW-0813">Transport</keyword>
<dbReference type="AlphaFoldDB" id="A0A133PYU2"/>
<dbReference type="InterPro" id="IPR023271">
    <property type="entry name" value="Aquaporin-like"/>
</dbReference>
<dbReference type="EMBL" id="LRQG01000185">
    <property type="protein sequence ID" value="KXA35404.1"/>
    <property type="molecule type" value="Genomic_DNA"/>
</dbReference>
<feature type="transmembrane region" description="Helical" evidence="9">
    <location>
        <begin position="41"/>
        <end position="64"/>
    </location>
</feature>
<gene>
    <name evidence="10" type="ORF">HMPREF3226_02092</name>
</gene>
<dbReference type="STRING" id="28128.HMPREF3226_02092"/>
<keyword evidence="5 8" id="KW-0812">Transmembrane</keyword>
<dbReference type="InterPro" id="IPR022357">
    <property type="entry name" value="MIP_CS"/>
</dbReference>
<comment type="similarity">
    <text evidence="2 8">Belongs to the MIP/aquaporin (TC 1.A.8) family.</text>
</comment>
<feature type="transmembrane region" description="Helical" evidence="9">
    <location>
        <begin position="213"/>
        <end position="234"/>
    </location>
</feature>
<dbReference type="PANTHER" id="PTHR19139">
    <property type="entry name" value="AQUAPORIN TRANSPORTER"/>
    <property type="match status" value="1"/>
</dbReference>
<evidence type="ECO:0000256" key="7">
    <source>
        <dbReference type="ARBA" id="ARBA00023136"/>
    </source>
</evidence>
<comment type="subcellular location">
    <subcellularLocation>
        <location evidence="1">Cell membrane</location>
        <topology evidence="1">Multi-pass membrane protein</topology>
    </subcellularLocation>
</comment>
<dbReference type="InterPro" id="IPR000425">
    <property type="entry name" value="MIP"/>
</dbReference>
<dbReference type="eggNOG" id="COG0580">
    <property type="taxonomic scope" value="Bacteria"/>
</dbReference>
<organism evidence="10 11">
    <name type="scientific">Prevotella corporis</name>
    <dbReference type="NCBI Taxonomy" id="28128"/>
    <lineage>
        <taxon>Bacteria</taxon>
        <taxon>Pseudomonadati</taxon>
        <taxon>Bacteroidota</taxon>
        <taxon>Bacteroidia</taxon>
        <taxon>Bacteroidales</taxon>
        <taxon>Prevotellaceae</taxon>
        <taxon>Prevotella</taxon>
    </lineage>
</organism>
<dbReference type="PATRIC" id="fig|28128.5.peg.2155"/>
<dbReference type="Gene3D" id="1.20.1080.10">
    <property type="entry name" value="Glycerol uptake facilitator protein"/>
    <property type="match status" value="1"/>
</dbReference>
<evidence type="ECO:0000313" key="11">
    <source>
        <dbReference type="Proteomes" id="UP000070533"/>
    </source>
</evidence>
<dbReference type="CDD" id="cd00333">
    <property type="entry name" value="MIP"/>
    <property type="match status" value="1"/>
</dbReference>
<dbReference type="PANTHER" id="PTHR19139:SF199">
    <property type="entry name" value="MIP17260P"/>
    <property type="match status" value="1"/>
</dbReference>
<dbReference type="OrthoDB" id="9807293at2"/>
<evidence type="ECO:0000256" key="1">
    <source>
        <dbReference type="ARBA" id="ARBA00004651"/>
    </source>
</evidence>
<evidence type="ECO:0000256" key="8">
    <source>
        <dbReference type="RuleBase" id="RU000477"/>
    </source>
</evidence>
<dbReference type="PROSITE" id="PS00221">
    <property type="entry name" value="MIP"/>
    <property type="match status" value="1"/>
</dbReference>
<dbReference type="Pfam" id="PF00230">
    <property type="entry name" value="MIP"/>
    <property type="match status" value="1"/>
</dbReference>
<evidence type="ECO:0000256" key="3">
    <source>
        <dbReference type="ARBA" id="ARBA00022448"/>
    </source>
</evidence>
<keyword evidence="6 9" id="KW-1133">Transmembrane helix</keyword>
<comment type="caution">
    <text evidence="10">The sequence shown here is derived from an EMBL/GenBank/DDBJ whole genome shotgun (WGS) entry which is preliminary data.</text>
</comment>
<evidence type="ECO:0000256" key="6">
    <source>
        <dbReference type="ARBA" id="ARBA00022989"/>
    </source>
</evidence>